<name>A0AA86NVF0_9EUKA</name>
<sequence length="129" mass="14964">MFLKRPKLIQVNLNPVQLRSIQKRTKLTNISELSVISEDPDSNSELQMELSFQIESKEFYNAVINASFTAVNNQEKKTFARIKQLTKEAEEIALRVKGLEKMLKLTEKQVKYLGKQLRDVRIAEKLDLL</sequence>
<evidence type="ECO:0000256" key="1">
    <source>
        <dbReference type="SAM" id="Coils"/>
    </source>
</evidence>
<accession>A0AA86NVF0</accession>
<proteinExistence type="predicted"/>
<protein>
    <submittedName>
        <fullName evidence="3">Hypothetical_protein</fullName>
    </submittedName>
</protein>
<dbReference type="AlphaFoldDB" id="A0AA86NVF0"/>
<keyword evidence="4" id="KW-1185">Reference proteome</keyword>
<dbReference type="EMBL" id="CATOUU010000341">
    <property type="protein sequence ID" value="CAI9925416.1"/>
    <property type="molecule type" value="Genomic_DNA"/>
</dbReference>
<dbReference type="Proteomes" id="UP001642409">
    <property type="component" value="Unassembled WGS sequence"/>
</dbReference>
<organism evidence="2">
    <name type="scientific">Hexamita inflata</name>
    <dbReference type="NCBI Taxonomy" id="28002"/>
    <lineage>
        <taxon>Eukaryota</taxon>
        <taxon>Metamonada</taxon>
        <taxon>Diplomonadida</taxon>
        <taxon>Hexamitidae</taxon>
        <taxon>Hexamitinae</taxon>
        <taxon>Hexamita</taxon>
    </lineage>
</organism>
<feature type="coiled-coil region" evidence="1">
    <location>
        <begin position="82"/>
        <end position="109"/>
    </location>
</feature>
<comment type="caution">
    <text evidence="2">The sequence shown here is derived from an EMBL/GenBank/DDBJ whole genome shotgun (WGS) entry which is preliminary data.</text>
</comment>
<dbReference type="EMBL" id="CAXDID020000056">
    <property type="protein sequence ID" value="CAL6007853.1"/>
    <property type="molecule type" value="Genomic_DNA"/>
</dbReference>
<gene>
    <name evidence="2" type="ORF">HINF_LOCUS13061</name>
    <name evidence="3" type="ORF">HINF_LOCUS20839</name>
</gene>
<reference evidence="3 4" key="2">
    <citation type="submission" date="2024-07" db="EMBL/GenBank/DDBJ databases">
        <authorList>
            <person name="Akdeniz Z."/>
        </authorList>
    </citation>
    <scope>NUCLEOTIDE SEQUENCE [LARGE SCALE GENOMIC DNA]</scope>
</reference>
<reference evidence="2" key="1">
    <citation type="submission" date="2023-06" db="EMBL/GenBank/DDBJ databases">
        <authorList>
            <person name="Kurt Z."/>
        </authorList>
    </citation>
    <scope>NUCLEOTIDE SEQUENCE</scope>
</reference>
<keyword evidence="1" id="KW-0175">Coiled coil</keyword>
<evidence type="ECO:0000313" key="3">
    <source>
        <dbReference type="EMBL" id="CAL6007853.1"/>
    </source>
</evidence>
<evidence type="ECO:0000313" key="4">
    <source>
        <dbReference type="Proteomes" id="UP001642409"/>
    </source>
</evidence>
<evidence type="ECO:0000313" key="2">
    <source>
        <dbReference type="EMBL" id="CAI9925416.1"/>
    </source>
</evidence>